<proteinExistence type="predicted"/>
<protein>
    <submittedName>
        <fullName evidence="3">Uncharacterized conserved protein, DUF58 family, contains vWF domain</fullName>
    </submittedName>
</protein>
<evidence type="ECO:0000259" key="2">
    <source>
        <dbReference type="Pfam" id="PF01882"/>
    </source>
</evidence>
<dbReference type="OrthoDB" id="9812729at2"/>
<feature type="domain" description="DUF58" evidence="2">
    <location>
        <begin position="204"/>
        <end position="322"/>
    </location>
</feature>
<evidence type="ECO:0000256" key="1">
    <source>
        <dbReference type="SAM" id="Phobius"/>
    </source>
</evidence>
<dbReference type="PANTHER" id="PTHR34351">
    <property type="entry name" value="SLR1927 PROTEIN-RELATED"/>
    <property type="match status" value="1"/>
</dbReference>
<dbReference type="Proteomes" id="UP000236723">
    <property type="component" value="Unassembled WGS sequence"/>
</dbReference>
<organism evidence="3 4">
    <name type="scientific">Thermomonospora echinospora</name>
    <dbReference type="NCBI Taxonomy" id="1992"/>
    <lineage>
        <taxon>Bacteria</taxon>
        <taxon>Bacillati</taxon>
        <taxon>Actinomycetota</taxon>
        <taxon>Actinomycetes</taxon>
        <taxon>Streptosporangiales</taxon>
        <taxon>Thermomonosporaceae</taxon>
        <taxon>Thermomonospora</taxon>
    </lineage>
</organism>
<evidence type="ECO:0000313" key="4">
    <source>
        <dbReference type="Proteomes" id="UP000236723"/>
    </source>
</evidence>
<dbReference type="Pfam" id="PF01882">
    <property type="entry name" value="DUF58"/>
    <property type="match status" value="1"/>
</dbReference>
<dbReference type="PANTHER" id="PTHR34351:SF1">
    <property type="entry name" value="SLR1927 PROTEIN"/>
    <property type="match status" value="1"/>
</dbReference>
<name>A0A1H6CKB0_9ACTN</name>
<reference evidence="4" key="1">
    <citation type="submission" date="2016-10" db="EMBL/GenBank/DDBJ databases">
        <authorList>
            <person name="Varghese N."/>
            <person name="Submissions S."/>
        </authorList>
    </citation>
    <scope>NUCLEOTIDE SEQUENCE [LARGE SCALE GENOMIC DNA]</scope>
    <source>
        <strain evidence="4">DSM 43163</strain>
    </source>
</reference>
<dbReference type="RefSeq" id="WP_103939807.1">
    <property type="nucleotide sequence ID" value="NZ_FNVO01000010.1"/>
</dbReference>
<evidence type="ECO:0000313" key="3">
    <source>
        <dbReference type="EMBL" id="SEG73187.1"/>
    </source>
</evidence>
<sequence length="396" mass="41425">MPTRRGLLVAVAGAVLLAGGLAFGYREPVLLGALALLTVASAVAMVGRPVRLRVRRRIPTVRVTGGTTITVTLEAVVEPSGGTARPDAGTPGRAGRRSLVAAEWIAGPGGRVRRALPDLRGGSGQVSYELAAERRGVLDIGPLEAGRIDPLGLAATVRRHGETTRVWVHPKVHPIRTVPAGLMPDPDGQGDAVQAGGLTFHGLREHVPGDDLRQVHWRSSARHGRLMVREYVDTSRPRIVVLVDERAAGRDTLDQVAEAAASVLATAVRAGLTCELQLCGGRRADGRAGPSAMLDLLAEMEPAAPGSAGGSAAHPGLARACRLLRMRPAADVAVLIGATLGDADLALFGELRDCYRGLVAGIVGGRPRAAVPGVLLLAGQDAGEFATRWDEVREWR</sequence>
<gene>
    <name evidence="3" type="ORF">SAMN04489712_11081</name>
</gene>
<keyword evidence="1" id="KW-0812">Transmembrane</keyword>
<keyword evidence="1" id="KW-0472">Membrane</keyword>
<keyword evidence="4" id="KW-1185">Reference proteome</keyword>
<dbReference type="EMBL" id="FNVO01000010">
    <property type="protein sequence ID" value="SEG73187.1"/>
    <property type="molecule type" value="Genomic_DNA"/>
</dbReference>
<feature type="transmembrane region" description="Helical" evidence="1">
    <location>
        <begin position="32"/>
        <end position="50"/>
    </location>
</feature>
<dbReference type="AlphaFoldDB" id="A0A1H6CKB0"/>
<keyword evidence="1" id="KW-1133">Transmembrane helix</keyword>
<dbReference type="InterPro" id="IPR002881">
    <property type="entry name" value="DUF58"/>
</dbReference>
<accession>A0A1H6CKB0</accession>